<dbReference type="RefSeq" id="WP_136927471.1">
    <property type="nucleotide sequence ID" value="NZ_SSMQ01000002.1"/>
</dbReference>
<evidence type="ECO:0000313" key="3">
    <source>
        <dbReference type="Proteomes" id="UP000309215"/>
    </source>
</evidence>
<name>A0A4U1JLK0_9BACT</name>
<organism evidence="2 3">
    <name type="scientific">Polyangium fumosum</name>
    <dbReference type="NCBI Taxonomy" id="889272"/>
    <lineage>
        <taxon>Bacteria</taxon>
        <taxon>Pseudomonadati</taxon>
        <taxon>Myxococcota</taxon>
        <taxon>Polyangia</taxon>
        <taxon>Polyangiales</taxon>
        <taxon>Polyangiaceae</taxon>
        <taxon>Polyangium</taxon>
    </lineage>
</organism>
<evidence type="ECO:0000313" key="2">
    <source>
        <dbReference type="EMBL" id="TKD12833.1"/>
    </source>
</evidence>
<reference evidence="2 3" key="1">
    <citation type="submission" date="2019-04" db="EMBL/GenBank/DDBJ databases">
        <authorList>
            <person name="Li Y."/>
            <person name="Wang J."/>
        </authorList>
    </citation>
    <scope>NUCLEOTIDE SEQUENCE [LARGE SCALE GENOMIC DNA]</scope>
    <source>
        <strain evidence="2 3">DSM 14668</strain>
    </source>
</reference>
<sequence length="360" mass="39291">MPRAAALVPLLCLSLLLILAPASARAGDEPNRVAFRFDYTPPRTIRGCMGRDDFIMWLASGFGYPVVRDDARALVRVELKRRGREIEAHVSALDEHGAERWNAVIPTPLDCRELVQDAAYAIALNLGRWELQKQPAPEWLLLRPQIEVGLSAPSPSLRPFVAYDDDGPLRRRTPDPFYEVTTVPAPPTNLTESQGPKWELGAAGLFAPYGLPRIGFGGSAAVSVTWSRFSLGGEVRVLASLVQENIDPEQTLLLSGLVVPCLETSWSFAACAPISVGRALYLMEGATFLEGDALTVALGPRLAYNFKVTERLRLRPFVEALFAVGGNPLTVKLQNGDTRVHQPLAPVFVHAGIVVLIDVQ</sequence>
<keyword evidence="1" id="KW-0732">Signal</keyword>
<feature type="signal peptide" evidence="1">
    <location>
        <begin position="1"/>
        <end position="26"/>
    </location>
</feature>
<dbReference type="Proteomes" id="UP000309215">
    <property type="component" value="Unassembled WGS sequence"/>
</dbReference>
<accession>A0A4U1JLK0</accession>
<dbReference type="OrthoDB" id="5528960at2"/>
<protein>
    <submittedName>
        <fullName evidence="2">Uncharacterized protein</fullName>
    </submittedName>
</protein>
<dbReference type="AlphaFoldDB" id="A0A4U1JLK0"/>
<feature type="chain" id="PRO_5020813529" evidence="1">
    <location>
        <begin position="27"/>
        <end position="360"/>
    </location>
</feature>
<evidence type="ECO:0000256" key="1">
    <source>
        <dbReference type="SAM" id="SignalP"/>
    </source>
</evidence>
<dbReference type="EMBL" id="SSMQ01000002">
    <property type="protein sequence ID" value="TKD12833.1"/>
    <property type="molecule type" value="Genomic_DNA"/>
</dbReference>
<proteinExistence type="predicted"/>
<gene>
    <name evidence="2" type="ORF">E8A74_03545</name>
</gene>
<keyword evidence="3" id="KW-1185">Reference proteome</keyword>
<comment type="caution">
    <text evidence="2">The sequence shown here is derived from an EMBL/GenBank/DDBJ whole genome shotgun (WGS) entry which is preliminary data.</text>
</comment>